<evidence type="ECO:0000313" key="3">
    <source>
        <dbReference type="Proteomes" id="UP000322634"/>
    </source>
</evidence>
<protein>
    <submittedName>
        <fullName evidence="2">Uncharacterized protein</fullName>
    </submittedName>
</protein>
<feature type="compositionally biased region" description="Basic and acidic residues" evidence="1">
    <location>
        <begin position="56"/>
        <end position="73"/>
    </location>
</feature>
<feature type="compositionally biased region" description="Low complexity" evidence="1">
    <location>
        <begin position="148"/>
        <end position="162"/>
    </location>
</feature>
<proteinExistence type="predicted"/>
<evidence type="ECO:0000256" key="1">
    <source>
        <dbReference type="SAM" id="MobiDB-lite"/>
    </source>
</evidence>
<sequence length="162" mass="17963">MPSTRQQTMMVRPSPTKIVMTSKAPGRCRGVRPWRRWKPESRRSARDRFKGLFGDDETKSRKLAGEGVPRDDPMPPSAKAAPANRVKELTGRRTANAKVFELSDELLQKKLSAAALHLRGRDGDWHDIDPPVKAPDRKGFVYGTRPTPCAASSSPASMSRSP</sequence>
<dbReference type="RefSeq" id="WP_148350721.1">
    <property type="nucleotide sequence ID" value="NZ_JBHSBF010000036.1"/>
</dbReference>
<accession>A0A5D0U6W9</accession>
<organism evidence="2 3">
    <name type="scientific">Actinomadura syzygii</name>
    <dbReference type="NCBI Taxonomy" id="1427538"/>
    <lineage>
        <taxon>Bacteria</taxon>
        <taxon>Bacillati</taxon>
        <taxon>Actinomycetota</taxon>
        <taxon>Actinomycetes</taxon>
        <taxon>Streptosporangiales</taxon>
        <taxon>Thermomonosporaceae</taxon>
        <taxon>Actinomadura</taxon>
    </lineage>
</organism>
<dbReference type="AlphaFoldDB" id="A0A5D0U6W9"/>
<feature type="compositionally biased region" description="Basic and acidic residues" evidence="1">
    <location>
        <begin position="38"/>
        <end position="50"/>
    </location>
</feature>
<gene>
    <name evidence="2" type="ORF">FXF65_15815</name>
</gene>
<feature type="region of interest" description="Disordered" evidence="1">
    <location>
        <begin position="121"/>
        <end position="162"/>
    </location>
</feature>
<evidence type="ECO:0000313" key="2">
    <source>
        <dbReference type="EMBL" id="TYC14331.1"/>
    </source>
</evidence>
<keyword evidence="3" id="KW-1185">Reference proteome</keyword>
<dbReference type="OrthoDB" id="4981820at2"/>
<reference evidence="2 3" key="1">
    <citation type="submission" date="2019-08" db="EMBL/GenBank/DDBJ databases">
        <title>Actinomadura sp. nov. CYP1-5 isolated from mountain soil.</title>
        <authorList>
            <person name="Songsumanus A."/>
            <person name="Kuncharoen N."/>
            <person name="Kudo T."/>
            <person name="Yuki M."/>
            <person name="Igarashi Y."/>
            <person name="Tanasupawat S."/>
        </authorList>
    </citation>
    <scope>NUCLEOTIDE SEQUENCE [LARGE SCALE GENOMIC DNA]</scope>
    <source>
        <strain evidence="2 3">GKU157</strain>
    </source>
</reference>
<feature type="region of interest" description="Disordered" evidence="1">
    <location>
        <begin position="38"/>
        <end position="85"/>
    </location>
</feature>
<name>A0A5D0U6W9_9ACTN</name>
<comment type="caution">
    <text evidence="2">The sequence shown here is derived from an EMBL/GenBank/DDBJ whole genome shotgun (WGS) entry which is preliminary data.</text>
</comment>
<feature type="compositionally biased region" description="Basic and acidic residues" evidence="1">
    <location>
        <begin position="121"/>
        <end position="139"/>
    </location>
</feature>
<dbReference type="Proteomes" id="UP000322634">
    <property type="component" value="Unassembled WGS sequence"/>
</dbReference>
<dbReference type="EMBL" id="VSFF01000006">
    <property type="protein sequence ID" value="TYC14331.1"/>
    <property type="molecule type" value="Genomic_DNA"/>
</dbReference>